<evidence type="ECO:0000313" key="1">
    <source>
        <dbReference type="Ensembl" id="ENSMPUP00000009545.1"/>
    </source>
</evidence>
<name>M3YDY8_MUSPF</name>
<sequence length="51" mass="5594">MDTSGKIITCRAAIAWTANSSLSIEEVQVEPPKAGEVRIKVNLSLLTFIYE</sequence>
<reference evidence="1" key="1">
    <citation type="submission" date="2024-06" db="UniProtKB">
        <authorList>
            <consortium name="Ensembl"/>
        </authorList>
    </citation>
    <scope>IDENTIFICATION</scope>
</reference>
<dbReference type="Ensembl" id="ENSMPUT00000009701.1">
    <property type="protein sequence ID" value="ENSMPUP00000009545.1"/>
    <property type="gene ID" value="ENSMPUG00000009621.1"/>
</dbReference>
<accession>M3YDY8</accession>
<protein>
    <submittedName>
        <fullName evidence="1">Uncharacterized protein</fullName>
    </submittedName>
</protein>
<proteinExistence type="predicted"/>
<dbReference type="HOGENOM" id="CLU_3111730_0_0_1"/>
<dbReference type="InterPro" id="IPR011032">
    <property type="entry name" value="GroES-like_sf"/>
</dbReference>
<dbReference type="GeneTree" id="ENSGT00950000185910"/>
<dbReference type="EMBL" id="AEYP01024321">
    <property type="status" value="NOT_ANNOTATED_CDS"/>
    <property type="molecule type" value="Genomic_DNA"/>
</dbReference>
<dbReference type="SUPFAM" id="SSF50129">
    <property type="entry name" value="GroES-like"/>
    <property type="match status" value="1"/>
</dbReference>
<dbReference type="AlphaFoldDB" id="M3YDY8"/>
<dbReference type="eggNOG" id="KOG0022">
    <property type="taxonomic scope" value="Eukaryota"/>
</dbReference>
<dbReference type="Gene3D" id="3.90.180.10">
    <property type="entry name" value="Medium-chain alcohol dehydrogenases, catalytic domain"/>
    <property type="match status" value="1"/>
</dbReference>
<dbReference type="InParanoid" id="M3YDY8"/>
<dbReference type="OMA" id="MANVIRC"/>
<dbReference type="STRING" id="9669.ENSMPUP00000009545"/>
<organism evidence="1">
    <name type="scientific">Mustela putorius furo</name>
    <name type="common">European domestic ferret</name>
    <name type="synonym">Mustela furo</name>
    <dbReference type="NCBI Taxonomy" id="9669"/>
    <lineage>
        <taxon>Eukaryota</taxon>
        <taxon>Metazoa</taxon>
        <taxon>Chordata</taxon>
        <taxon>Craniata</taxon>
        <taxon>Vertebrata</taxon>
        <taxon>Euteleostomi</taxon>
        <taxon>Mammalia</taxon>
        <taxon>Eutheria</taxon>
        <taxon>Laurasiatheria</taxon>
        <taxon>Carnivora</taxon>
        <taxon>Caniformia</taxon>
        <taxon>Musteloidea</taxon>
        <taxon>Mustelidae</taxon>
        <taxon>Mustelinae</taxon>
        <taxon>Mustela</taxon>
    </lineage>
</organism>